<dbReference type="SUPFAM" id="SSF52151">
    <property type="entry name" value="FabD/lysophospholipase-like"/>
    <property type="match status" value="1"/>
</dbReference>
<evidence type="ECO:0000256" key="4">
    <source>
        <dbReference type="PROSITE-ProRule" id="PRU01161"/>
    </source>
</evidence>
<dbReference type="Gene3D" id="3.40.1090.10">
    <property type="entry name" value="Cytosolic phospholipase A2 catalytic domain"/>
    <property type="match status" value="1"/>
</dbReference>
<sequence length="525" mass="58481">MSHPNALKLYAVLRLGSLLLMGTAYAGGHGDSEILGEENREVMPLQVGRHYDAAYQSSFVEGETSEPIVHASKKQVEAYKRHEAQYEEALVKSLKAHDKLEKAKKKGKDTSKLTKKVQKRDQRVHEIEEKLEEDIKVGVQQALLEKEVEKLDKKSFLQQTKEKVIKAFSSKKKAKTSESIIKPDSQEESDNILALHGGGFRGILELMQLKALEEETGLKTFELFKGGIYGTSTGGLAALMLARGMSAGEVLDVYLNNGNRIFSWSYSDYFTNPLGLFRSAYDATQLEAVIEEQVGDAMLADVKVPVGVVVQNVDTEEGILLSSASHPEVSMLDAGRGTSAATTYFDAKEIKTKNGTFIARDGGFSANDPSELALREYRRLNPGKKPSILTLGTGEVSVYKPHTMAGLWAFIHPGTDMEMMFHYQMTQTRKAMKDHKEIGDIDEYDYFNIQLPTKIDLADISSKSVALMQQLATTFIQTNEGFRAYIERRKQEVQKGQMLRLPQEREQVSIVNEPAQTNNIIDIAA</sequence>
<dbReference type="AlphaFoldDB" id="A0A8J7PXS2"/>
<dbReference type="CDD" id="cd07199">
    <property type="entry name" value="Pat17_PNPLA8_PNPLA9_like"/>
    <property type="match status" value="1"/>
</dbReference>
<comment type="caution">
    <text evidence="7">The sequence shown here is derived from an EMBL/GenBank/DDBJ whole genome shotgun (WGS) entry which is preliminary data.</text>
</comment>
<evidence type="ECO:0000256" key="5">
    <source>
        <dbReference type="SAM" id="SignalP"/>
    </source>
</evidence>
<dbReference type="GO" id="GO:0047499">
    <property type="term" value="F:calcium-independent phospholipase A2 activity"/>
    <property type="evidence" value="ECO:0007669"/>
    <property type="project" value="TreeGrafter"/>
</dbReference>
<dbReference type="GO" id="GO:0019369">
    <property type="term" value="P:arachidonate metabolic process"/>
    <property type="evidence" value="ECO:0007669"/>
    <property type="project" value="TreeGrafter"/>
</dbReference>
<keyword evidence="2 4" id="KW-0442">Lipid degradation</keyword>
<reference evidence="7" key="1">
    <citation type="submission" date="2021-02" db="EMBL/GenBank/DDBJ databases">
        <title>Thiocyanate and organic carbon inputs drive convergent selection for specific autotrophic Afipia and Thiobacillus strains within complex microbiomes.</title>
        <authorList>
            <person name="Huddy R.J."/>
            <person name="Sachdeva R."/>
            <person name="Kadzinga F."/>
            <person name="Kantor R.S."/>
            <person name="Harrison S.T.L."/>
            <person name="Banfield J.F."/>
        </authorList>
    </citation>
    <scope>NUCLEOTIDE SEQUENCE</scope>
    <source>
        <strain evidence="7">SCN18_10_11_15_R4_P_38_20</strain>
    </source>
</reference>
<dbReference type="EMBL" id="JAFKGL010000014">
    <property type="protein sequence ID" value="MBN9412918.1"/>
    <property type="molecule type" value="Genomic_DNA"/>
</dbReference>
<feature type="signal peptide" evidence="5">
    <location>
        <begin position="1"/>
        <end position="26"/>
    </location>
</feature>
<feature type="active site" description="Proton acceptor" evidence="4">
    <location>
        <position position="361"/>
    </location>
</feature>
<dbReference type="Proteomes" id="UP000664414">
    <property type="component" value="Unassembled WGS sequence"/>
</dbReference>
<protein>
    <submittedName>
        <fullName evidence="7">Patatin-like phospholipase family protein</fullName>
    </submittedName>
</protein>
<feature type="domain" description="PNPLA" evidence="6">
    <location>
        <begin position="193"/>
        <end position="374"/>
    </location>
</feature>
<dbReference type="GO" id="GO:0016042">
    <property type="term" value="P:lipid catabolic process"/>
    <property type="evidence" value="ECO:0007669"/>
    <property type="project" value="UniProtKB-UniRule"/>
</dbReference>
<feature type="chain" id="PRO_5035247239" evidence="5">
    <location>
        <begin position="27"/>
        <end position="525"/>
    </location>
</feature>
<evidence type="ECO:0000313" key="8">
    <source>
        <dbReference type="Proteomes" id="UP000664414"/>
    </source>
</evidence>
<evidence type="ECO:0000256" key="1">
    <source>
        <dbReference type="ARBA" id="ARBA00022801"/>
    </source>
</evidence>
<name>A0A8J7PXS2_9PROT</name>
<accession>A0A8J7PXS2</accession>
<evidence type="ECO:0000259" key="6">
    <source>
        <dbReference type="PROSITE" id="PS51635"/>
    </source>
</evidence>
<organism evidence="7 8">
    <name type="scientific">Candidatus Paracaedimonas acanthamoebae</name>
    <dbReference type="NCBI Taxonomy" id="244581"/>
    <lineage>
        <taxon>Bacteria</taxon>
        <taxon>Pseudomonadati</taxon>
        <taxon>Pseudomonadota</taxon>
        <taxon>Alphaproteobacteria</taxon>
        <taxon>Holosporales</taxon>
        <taxon>Caedimonadaceae</taxon>
        <taxon>Candidatus Paracaedimonas</taxon>
    </lineage>
</organism>
<dbReference type="PROSITE" id="PS51635">
    <property type="entry name" value="PNPLA"/>
    <property type="match status" value="1"/>
</dbReference>
<evidence type="ECO:0000256" key="3">
    <source>
        <dbReference type="ARBA" id="ARBA00023098"/>
    </source>
</evidence>
<dbReference type="GO" id="GO:0016020">
    <property type="term" value="C:membrane"/>
    <property type="evidence" value="ECO:0007669"/>
    <property type="project" value="TreeGrafter"/>
</dbReference>
<dbReference type="PANTHER" id="PTHR24185">
    <property type="entry name" value="CALCIUM-INDEPENDENT PHOSPHOLIPASE A2-GAMMA"/>
    <property type="match status" value="1"/>
</dbReference>
<evidence type="ECO:0000313" key="7">
    <source>
        <dbReference type="EMBL" id="MBN9412918.1"/>
    </source>
</evidence>
<feature type="short sequence motif" description="DGA/G" evidence="4">
    <location>
        <begin position="361"/>
        <end position="363"/>
    </location>
</feature>
<dbReference type="InterPro" id="IPR016035">
    <property type="entry name" value="Acyl_Trfase/lysoPLipase"/>
</dbReference>
<keyword evidence="5" id="KW-0732">Signal</keyword>
<keyword evidence="3 4" id="KW-0443">Lipid metabolism</keyword>
<feature type="short sequence motif" description="GXSXG" evidence="4">
    <location>
        <begin position="230"/>
        <end position="234"/>
    </location>
</feature>
<dbReference type="Pfam" id="PF01734">
    <property type="entry name" value="Patatin"/>
    <property type="match status" value="1"/>
</dbReference>
<feature type="active site" description="Nucleophile" evidence="4">
    <location>
        <position position="232"/>
    </location>
</feature>
<dbReference type="PANTHER" id="PTHR24185:SF1">
    <property type="entry name" value="CALCIUM-INDEPENDENT PHOSPHOLIPASE A2-GAMMA"/>
    <property type="match status" value="1"/>
</dbReference>
<gene>
    <name evidence="7" type="ORF">J0H12_03200</name>
</gene>
<keyword evidence="1 4" id="KW-0378">Hydrolase</keyword>
<dbReference type="InterPro" id="IPR002641">
    <property type="entry name" value="PNPLA_dom"/>
</dbReference>
<evidence type="ECO:0000256" key="2">
    <source>
        <dbReference type="ARBA" id="ARBA00022963"/>
    </source>
</evidence>
<proteinExistence type="predicted"/>
<feature type="short sequence motif" description="GXGXXG" evidence="4">
    <location>
        <begin position="197"/>
        <end position="202"/>
    </location>
</feature>